<evidence type="ECO:0000256" key="1">
    <source>
        <dbReference type="SAM" id="MobiDB-lite"/>
    </source>
</evidence>
<protein>
    <submittedName>
        <fullName evidence="2">Uncharacterized protein</fullName>
    </submittedName>
</protein>
<dbReference type="EMBL" id="VSRR010013556">
    <property type="protein sequence ID" value="MPC55930.1"/>
    <property type="molecule type" value="Genomic_DNA"/>
</dbReference>
<feature type="region of interest" description="Disordered" evidence="1">
    <location>
        <begin position="1"/>
        <end position="79"/>
    </location>
</feature>
<gene>
    <name evidence="2" type="ORF">E2C01_049877</name>
</gene>
<dbReference type="AlphaFoldDB" id="A0A5B7G6S0"/>
<sequence>MASATKRLPQQPLTDHLASNFTRRGSGASNGCGRSGNGYKNDDKDEEDKTEKEGKDEVEEEEEDITKNSTGKDALTKKTEAVLFTSVREMLEAGEDVETPMNSS</sequence>
<dbReference type="Proteomes" id="UP000324222">
    <property type="component" value="Unassembled WGS sequence"/>
</dbReference>
<evidence type="ECO:0000313" key="2">
    <source>
        <dbReference type="EMBL" id="MPC55930.1"/>
    </source>
</evidence>
<feature type="compositionally biased region" description="Basic and acidic residues" evidence="1">
    <location>
        <begin position="40"/>
        <end position="55"/>
    </location>
</feature>
<name>A0A5B7G6S0_PORTR</name>
<feature type="compositionally biased region" description="Polar residues" evidence="1">
    <location>
        <begin position="11"/>
        <end position="27"/>
    </location>
</feature>
<proteinExistence type="predicted"/>
<evidence type="ECO:0000313" key="3">
    <source>
        <dbReference type="Proteomes" id="UP000324222"/>
    </source>
</evidence>
<comment type="caution">
    <text evidence="2">The sequence shown here is derived from an EMBL/GenBank/DDBJ whole genome shotgun (WGS) entry which is preliminary data.</text>
</comment>
<reference evidence="2 3" key="1">
    <citation type="submission" date="2019-05" db="EMBL/GenBank/DDBJ databases">
        <title>Another draft genome of Portunus trituberculatus and its Hox gene families provides insights of decapod evolution.</title>
        <authorList>
            <person name="Jeong J.-H."/>
            <person name="Song I."/>
            <person name="Kim S."/>
            <person name="Choi T."/>
            <person name="Kim D."/>
            <person name="Ryu S."/>
            <person name="Kim W."/>
        </authorList>
    </citation>
    <scope>NUCLEOTIDE SEQUENCE [LARGE SCALE GENOMIC DNA]</scope>
    <source>
        <tissue evidence="2">Muscle</tissue>
    </source>
</reference>
<keyword evidence="3" id="KW-1185">Reference proteome</keyword>
<accession>A0A5B7G6S0</accession>
<organism evidence="2 3">
    <name type="scientific">Portunus trituberculatus</name>
    <name type="common">Swimming crab</name>
    <name type="synonym">Neptunus trituberculatus</name>
    <dbReference type="NCBI Taxonomy" id="210409"/>
    <lineage>
        <taxon>Eukaryota</taxon>
        <taxon>Metazoa</taxon>
        <taxon>Ecdysozoa</taxon>
        <taxon>Arthropoda</taxon>
        <taxon>Crustacea</taxon>
        <taxon>Multicrustacea</taxon>
        <taxon>Malacostraca</taxon>
        <taxon>Eumalacostraca</taxon>
        <taxon>Eucarida</taxon>
        <taxon>Decapoda</taxon>
        <taxon>Pleocyemata</taxon>
        <taxon>Brachyura</taxon>
        <taxon>Eubrachyura</taxon>
        <taxon>Portunoidea</taxon>
        <taxon>Portunidae</taxon>
        <taxon>Portuninae</taxon>
        <taxon>Portunus</taxon>
    </lineage>
</organism>